<dbReference type="Gene3D" id="1.10.260.40">
    <property type="entry name" value="lambda repressor-like DNA-binding domains"/>
    <property type="match status" value="1"/>
</dbReference>
<evidence type="ECO:0000313" key="4">
    <source>
        <dbReference type="Proteomes" id="UP001501183"/>
    </source>
</evidence>
<dbReference type="Proteomes" id="UP001501183">
    <property type="component" value="Unassembled WGS sequence"/>
</dbReference>
<sequence>MGEGRDVPEVPRSRAAAPAADALGSGDVGYVDTAKARTAYVEARAALLLAGVRLDDLDDLATSKVAAWKDLRPSSDEGPASGARIDQAIVGVLRSARIELGLTVDDIVGRSGVSREVYTAIEDMTHSITVPELRALARAVGLSPDDVYAAAEEATEGLSE</sequence>
<evidence type="ECO:0000259" key="2">
    <source>
        <dbReference type="PROSITE" id="PS50943"/>
    </source>
</evidence>
<feature type="compositionally biased region" description="Basic and acidic residues" evidence="1">
    <location>
        <begin position="1"/>
        <end position="12"/>
    </location>
</feature>
<gene>
    <name evidence="3" type="ORF">GCM10023094_31970</name>
</gene>
<dbReference type="CDD" id="cd00093">
    <property type="entry name" value="HTH_XRE"/>
    <property type="match status" value="1"/>
</dbReference>
<evidence type="ECO:0000313" key="3">
    <source>
        <dbReference type="EMBL" id="GAA4482303.1"/>
    </source>
</evidence>
<feature type="domain" description="HTH cro/C1-type" evidence="2">
    <location>
        <begin position="93"/>
        <end position="147"/>
    </location>
</feature>
<proteinExistence type="predicted"/>
<feature type="region of interest" description="Disordered" evidence="1">
    <location>
        <begin position="1"/>
        <end position="25"/>
    </location>
</feature>
<organism evidence="3 4">
    <name type="scientific">Rhodococcus olei</name>
    <dbReference type="NCBI Taxonomy" id="2161675"/>
    <lineage>
        <taxon>Bacteria</taxon>
        <taxon>Bacillati</taxon>
        <taxon>Actinomycetota</taxon>
        <taxon>Actinomycetes</taxon>
        <taxon>Mycobacteriales</taxon>
        <taxon>Nocardiaceae</taxon>
        <taxon>Rhodococcus</taxon>
    </lineage>
</organism>
<name>A0ABP8P8Y4_9NOCA</name>
<reference evidence="4" key="1">
    <citation type="journal article" date="2019" name="Int. J. Syst. Evol. Microbiol.">
        <title>The Global Catalogue of Microorganisms (GCM) 10K type strain sequencing project: providing services to taxonomists for standard genome sequencing and annotation.</title>
        <authorList>
            <consortium name="The Broad Institute Genomics Platform"/>
            <consortium name="The Broad Institute Genome Sequencing Center for Infectious Disease"/>
            <person name="Wu L."/>
            <person name="Ma J."/>
        </authorList>
    </citation>
    <scope>NUCLEOTIDE SEQUENCE [LARGE SCALE GENOMIC DNA]</scope>
    <source>
        <strain evidence="4">JCM 32206</strain>
    </source>
</reference>
<dbReference type="PROSITE" id="PS50943">
    <property type="entry name" value="HTH_CROC1"/>
    <property type="match status" value="1"/>
</dbReference>
<dbReference type="EMBL" id="BAABFB010000050">
    <property type="protein sequence ID" value="GAA4482303.1"/>
    <property type="molecule type" value="Genomic_DNA"/>
</dbReference>
<dbReference type="SMART" id="SM00530">
    <property type="entry name" value="HTH_XRE"/>
    <property type="match status" value="1"/>
</dbReference>
<dbReference type="SUPFAM" id="SSF47413">
    <property type="entry name" value="lambda repressor-like DNA-binding domains"/>
    <property type="match status" value="1"/>
</dbReference>
<comment type="caution">
    <text evidence="3">The sequence shown here is derived from an EMBL/GenBank/DDBJ whole genome shotgun (WGS) entry which is preliminary data.</text>
</comment>
<dbReference type="RefSeq" id="WP_345346862.1">
    <property type="nucleotide sequence ID" value="NZ_BAABFB010000050.1"/>
</dbReference>
<keyword evidence="4" id="KW-1185">Reference proteome</keyword>
<protein>
    <recommendedName>
        <fullName evidence="2">HTH cro/C1-type domain-containing protein</fullName>
    </recommendedName>
</protein>
<feature type="compositionally biased region" description="Low complexity" evidence="1">
    <location>
        <begin position="13"/>
        <end position="25"/>
    </location>
</feature>
<dbReference type="InterPro" id="IPR010982">
    <property type="entry name" value="Lambda_DNA-bd_dom_sf"/>
</dbReference>
<dbReference type="InterPro" id="IPR001387">
    <property type="entry name" value="Cro/C1-type_HTH"/>
</dbReference>
<dbReference type="Pfam" id="PF12844">
    <property type="entry name" value="HTH_19"/>
    <property type="match status" value="1"/>
</dbReference>
<evidence type="ECO:0000256" key="1">
    <source>
        <dbReference type="SAM" id="MobiDB-lite"/>
    </source>
</evidence>
<accession>A0ABP8P8Y4</accession>